<accession>B2A0H8</accession>
<proteinExistence type="predicted"/>
<evidence type="ECO:0000313" key="1">
    <source>
        <dbReference type="EMBL" id="ACB84539.1"/>
    </source>
</evidence>
<dbReference type="InParanoid" id="B2A0H8"/>
<dbReference type="RefSeq" id="WP_012447417.1">
    <property type="nucleotide sequence ID" value="NC_010718.1"/>
</dbReference>
<gene>
    <name evidence="1" type="ordered locus">Nther_0955</name>
</gene>
<organism evidence="1 2">
    <name type="scientific">Natranaerobius thermophilus (strain ATCC BAA-1301 / DSM 18059 / JW/NM-WN-LF)</name>
    <dbReference type="NCBI Taxonomy" id="457570"/>
    <lineage>
        <taxon>Bacteria</taxon>
        <taxon>Bacillati</taxon>
        <taxon>Bacillota</taxon>
        <taxon>Clostridia</taxon>
        <taxon>Natranaerobiales</taxon>
        <taxon>Natranaerobiaceae</taxon>
        <taxon>Natranaerobius</taxon>
    </lineage>
</organism>
<evidence type="ECO:0000313" key="2">
    <source>
        <dbReference type="Proteomes" id="UP000001683"/>
    </source>
</evidence>
<dbReference type="AlphaFoldDB" id="B2A0H8"/>
<dbReference type="HOGENOM" id="CLU_2991989_0_0_9"/>
<keyword evidence="2" id="KW-1185">Reference proteome</keyword>
<sequence>MKLSFHVPFIEADVDIDVKKNQQSAVTHSHLKHKAREKSEHIRNEHEKKFYMYVIES</sequence>
<dbReference type="KEGG" id="nth:Nther_0955"/>
<name>B2A0H8_NATTJ</name>
<reference evidence="1 2" key="2">
    <citation type="journal article" date="2011" name="J. Bacteriol.">
        <title>Complete genome sequence of the anaerobic, halophilic alkalithermophile Natranaerobius thermophilus JW/NM-WN-LF.</title>
        <authorList>
            <person name="Zhao B."/>
            <person name="Mesbah N.M."/>
            <person name="Dalin E."/>
            <person name="Goodwin L."/>
            <person name="Nolan M."/>
            <person name="Pitluck S."/>
            <person name="Chertkov O."/>
            <person name="Brettin T.S."/>
            <person name="Han J."/>
            <person name="Larimer F.W."/>
            <person name="Land M.L."/>
            <person name="Hauser L."/>
            <person name="Kyrpides N."/>
            <person name="Wiegel J."/>
        </authorList>
    </citation>
    <scope>NUCLEOTIDE SEQUENCE [LARGE SCALE GENOMIC DNA]</scope>
    <source>
        <strain evidence="2">ATCC BAA-1301 / DSM 18059 / JW/NM-WN-LF</strain>
    </source>
</reference>
<dbReference type="EMBL" id="CP001034">
    <property type="protein sequence ID" value="ACB84539.1"/>
    <property type="molecule type" value="Genomic_DNA"/>
</dbReference>
<reference evidence="1 2" key="1">
    <citation type="submission" date="2008-04" db="EMBL/GenBank/DDBJ databases">
        <title>Complete sequence of chromosome of Natranaerobius thermophilus JW/NM-WN-LF.</title>
        <authorList>
            <consortium name="US DOE Joint Genome Institute"/>
            <person name="Copeland A."/>
            <person name="Lucas S."/>
            <person name="Lapidus A."/>
            <person name="Glavina del Rio T."/>
            <person name="Dalin E."/>
            <person name="Tice H."/>
            <person name="Bruce D."/>
            <person name="Goodwin L."/>
            <person name="Pitluck S."/>
            <person name="Chertkov O."/>
            <person name="Brettin T."/>
            <person name="Detter J.C."/>
            <person name="Han C."/>
            <person name="Kuske C.R."/>
            <person name="Schmutz J."/>
            <person name="Larimer F."/>
            <person name="Land M."/>
            <person name="Hauser L."/>
            <person name="Kyrpides N."/>
            <person name="Lykidis A."/>
            <person name="Mesbah N.M."/>
            <person name="Wiegel J."/>
        </authorList>
    </citation>
    <scope>NUCLEOTIDE SEQUENCE [LARGE SCALE GENOMIC DNA]</scope>
    <source>
        <strain evidence="2">ATCC BAA-1301 / DSM 18059 / JW/NM-WN-LF</strain>
    </source>
</reference>
<dbReference type="Proteomes" id="UP000001683">
    <property type="component" value="Chromosome"/>
</dbReference>
<protein>
    <submittedName>
        <fullName evidence="1">Uncharacterized protein</fullName>
    </submittedName>
</protein>